<dbReference type="GO" id="GO:0000166">
    <property type="term" value="F:nucleotide binding"/>
    <property type="evidence" value="ECO:0007669"/>
    <property type="project" value="InterPro"/>
</dbReference>
<dbReference type="KEGG" id="tpla:ElP_36460"/>
<dbReference type="InterPro" id="IPR051317">
    <property type="entry name" value="Gfo/Idh/MocA_oxidoreduct"/>
</dbReference>
<feature type="domain" description="GFO/IDH/MocA-like oxidoreductase" evidence="2">
    <location>
        <begin position="134"/>
        <end position="254"/>
    </location>
</feature>
<evidence type="ECO:0000259" key="2">
    <source>
        <dbReference type="Pfam" id="PF22725"/>
    </source>
</evidence>
<dbReference type="OrthoDB" id="9815825at2"/>
<keyword evidence="3" id="KW-0560">Oxidoreductase</keyword>
<dbReference type="Gene3D" id="3.40.50.720">
    <property type="entry name" value="NAD(P)-binding Rossmann-like Domain"/>
    <property type="match status" value="1"/>
</dbReference>
<evidence type="ECO:0000313" key="3">
    <source>
        <dbReference type="EMBL" id="QDV35740.1"/>
    </source>
</evidence>
<dbReference type="SUPFAM" id="SSF51735">
    <property type="entry name" value="NAD(P)-binding Rossmann-fold domains"/>
    <property type="match status" value="1"/>
</dbReference>
<evidence type="ECO:0000313" key="4">
    <source>
        <dbReference type="Proteomes" id="UP000317835"/>
    </source>
</evidence>
<dbReference type="Pfam" id="PF22725">
    <property type="entry name" value="GFO_IDH_MocA_C3"/>
    <property type="match status" value="1"/>
</dbReference>
<dbReference type="Pfam" id="PF01408">
    <property type="entry name" value="GFO_IDH_MocA"/>
    <property type="match status" value="1"/>
</dbReference>
<dbReference type="Gene3D" id="3.30.360.10">
    <property type="entry name" value="Dihydrodipicolinate Reductase, domain 2"/>
    <property type="match status" value="1"/>
</dbReference>
<dbReference type="EC" id="1.1.1.292" evidence="3"/>
<dbReference type="InterPro" id="IPR055170">
    <property type="entry name" value="GFO_IDH_MocA-like_dom"/>
</dbReference>
<dbReference type="RefSeq" id="WP_145271509.1">
    <property type="nucleotide sequence ID" value="NZ_CP036426.1"/>
</dbReference>
<dbReference type="SUPFAM" id="SSF55347">
    <property type="entry name" value="Glyceraldehyde-3-phosphate dehydrogenase-like, C-terminal domain"/>
    <property type="match status" value="1"/>
</dbReference>
<keyword evidence="4" id="KW-1185">Reference proteome</keyword>
<dbReference type="PANTHER" id="PTHR43708">
    <property type="entry name" value="CONSERVED EXPRESSED OXIDOREDUCTASE (EUROFUNG)"/>
    <property type="match status" value="1"/>
</dbReference>
<dbReference type="EMBL" id="CP036426">
    <property type="protein sequence ID" value="QDV35740.1"/>
    <property type="molecule type" value="Genomic_DNA"/>
</dbReference>
<feature type="domain" description="Gfo/Idh/MocA-like oxidoreductase N-terminal" evidence="1">
    <location>
        <begin position="4"/>
        <end position="123"/>
    </location>
</feature>
<accession>A0A518H4H1</accession>
<gene>
    <name evidence="3" type="primary">afr_5</name>
    <name evidence="3" type="ORF">ElP_36460</name>
</gene>
<reference evidence="3 4" key="1">
    <citation type="submission" date="2019-02" db="EMBL/GenBank/DDBJ databases">
        <title>Deep-cultivation of Planctomycetes and their phenomic and genomic characterization uncovers novel biology.</title>
        <authorList>
            <person name="Wiegand S."/>
            <person name="Jogler M."/>
            <person name="Boedeker C."/>
            <person name="Pinto D."/>
            <person name="Vollmers J."/>
            <person name="Rivas-Marin E."/>
            <person name="Kohn T."/>
            <person name="Peeters S.H."/>
            <person name="Heuer A."/>
            <person name="Rast P."/>
            <person name="Oberbeckmann S."/>
            <person name="Bunk B."/>
            <person name="Jeske O."/>
            <person name="Meyerdierks A."/>
            <person name="Storesund J.E."/>
            <person name="Kallscheuer N."/>
            <person name="Luecker S."/>
            <person name="Lage O.M."/>
            <person name="Pohl T."/>
            <person name="Merkel B.J."/>
            <person name="Hornburger P."/>
            <person name="Mueller R.-W."/>
            <person name="Bruemmer F."/>
            <person name="Labrenz M."/>
            <person name="Spormann A.M."/>
            <person name="Op den Camp H."/>
            <person name="Overmann J."/>
            <person name="Amann R."/>
            <person name="Jetten M.S.M."/>
            <person name="Mascher T."/>
            <person name="Medema M.H."/>
            <person name="Devos D.P."/>
            <person name="Kaster A.-K."/>
            <person name="Ovreas L."/>
            <person name="Rohde M."/>
            <person name="Galperin M.Y."/>
            <person name="Jogler C."/>
        </authorList>
    </citation>
    <scope>NUCLEOTIDE SEQUENCE [LARGE SCALE GENOMIC DNA]</scope>
    <source>
        <strain evidence="3 4">ElP</strain>
    </source>
</reference>
<evidence type="ECO:0000259" key="1">
    <source>
        <dbReference type="Pfam" id="PF01408"/>
    </source>
</evidence>
<dbReference type="InterPro" id="IPR036291">
    <property type="entry name" value="NAD(P)-bd_dom_sf"/>
</dbReference>
<dbReference type="Proteomes" id="UP000317835">
    <property type="component" value="Chromosome"/>
</dbReference>
<organism evidence="3 4">
    <name type="scientific">Tautonia plasticadhaerens</name>
    <dbReference type="NCBI Taxonomy" id="2527974"/>
    <lineage>
        <taxon>Bacteria</taxon>
        <taxon>Pseudomonadati</taxon>
        <taxon>Planctomycetota</taxon>
        <taxon>Planctomycetia</taxon>
        <taxon>Isosphaerales</taxon>
        <taxon>Isosphaeraceae</taxon>
        <taxon>Tautonia</taxon>
    </lineage>
</organism>
<dbReference type="AlphaFoldDB" id="A0A518H4H1"/>
<dbReference type="InterPro" id="IPR000683">
    <property type="entry name" value="Gfo/Idh/MocA-like_OxRdtase_N"/>
</dbReference>
<dbReference type="GO" id="GO:0033712">
    <property type="term" value="F:1,5-anhydro-D-fructose reductase (1,5-anhydro-D-mannitol-forming) activity"/>
    <property type="evidence" value="ECO:0007669"/>
    <property type="project" value="UniProtKB-EC"/>
</dbReference>
<dbReference type="PANTHER" id="PTHR43708:SF8">
    <property type="entry name" value="OXIDOREDUCTASE"/>
    <property type="match status" value="1"/>
</dbReference>
<protein>
    <submittedName>
        <fullName evidence="3">1,5-anhydro-D-fructose reductase</fullName>
        <ecNumber evidence="3">1.1.1.292</ecNumber>
    </submittedName>
</protein>
<proteinExistence type="predicted"/>
<name>A0A518H4H1_9BACT</name>
<sequence>MKPVRFGLIGYGAWGVHHARVLSGTDGAALVSIAGRSADSCDAARRDHPGAAIYDDYAAMLDREQLDAVAVVLPSHLHSEAGAAVLRSGRHLLLEKPMALDLADCDALISLARDRRLTLAVGHEFRLSSLWGGVKRMVDDGAIGVPRYALIELWRRPYRTGSGGWRYDPGRVGSWILEEPIHFFDLARWYLSGPGEPVAVTARGSSKRADRPELLDNFSAFVDFPGGAYAVISQTLAAFEHHQVVKLTGTEGALWASWGGAMDRTFHPSYSLKYFDGQTVVDIPIDRPTGEVFELEEQAAMMVRAVRDGTPPAVSGEDGRRSVALCLAARRSIETGETVRMDPTLDDR</sequence>